<evidence type="ECO:0000256" key="5">
    <source>
        <dbReference type="ARBA" id="ARBA00023136"/>
    </source>
</evidence>
<gene>
    <name evidence="7" type="ORF">UT18_C0024G0005</name>
</gene>
<dbReference type="EMBL" id="LBVV01000024">
    <property type="protein sequence ID" value="KKQ93216.1"/>
    <property type="molecule type" value="Genomic_DNA"/>
</dbReference>
<evidence type="ECO:0000256" key="6">
    <source>
        <dbReference type="SAM" id="Phobius"/>
    </source>
</evidence>
<evidence type="ECO:0000256" key="4">
    <source>
        <dbReference type="ARBA" id="ARBA00022989"/>
    </source>
</evidence>
<evidence type="ECO:0000256" key="2">
    <source>
        <dbReference type="ARBA" id="ARBA00022481"/>
    </source>
</evidence>
<dbReference type="SUPFAM" id="SSF54523">
    <property type="entry name" value="Pili subunits"/>
    <property type="match status" value="1"/>
</dbReference>
<dbReference type="NCBIfam" id="TIGR02532">
    <property type="entry name" value="IV_pilin_GFxxxE"/>
    <property type="match status" value="1"/>
</dbReference>
<reference evidence="7 8" key="1">
    <citation type="journal article" date="2015" name="Nature">
        <title>rRNA introns, odd ribosomes, and small enigmatic genomes across a large radiation of phyla.</title>
        <authorList>
            <person name="Brown C.T."/>
            <person name="Hug L.A."/>
            <person name="Thomas B.C."/>
            <person name="Sharon I."/>
            <person name="Castelle C.J."/>
            <person name="Singh A."/>
            <person name="Wilkins M.J."/>
            <person name="Williams K.H."/>
            <person name="Banfield J.F."/>
        </authorList>
    </citation>
    <scope>NUCLEOTIDE SEQUENCE [LARGE SCALE GENOMIC DNA]</scope>
</reference>
<organism evidence="7 8">
    <name type="scientific">candidate division CPR2 bacterium GW2011_GWC2_39_10</name>
    <dbReference type="NCBI Taxonomy" id="1618345"/>
    <lineage>
        <taxon>Bacteria</taxon>
        <taxon>Bacteria division CPR2</taxon>
    </lineage>
</organism>
<protein>
    <submittedName>
        <fullName evidence="7">Prepilin-type N-cleavage/methylation domain protein</fullName>
    </submittedName>
</protein>
<keyword evidence="4 6" id="KW-1133">Transmembrane helix</keyword>
<dbReference type="PANTHER" id="PTHR30093:SF44">
    <property type="entry name" value="TYPE II SECRETION SYSTEM CORE PROTEIN G"/>
    <property type="match status" value="1"/>
</dbReference>
<dbReference type="InterPro" id="IPR045584">
    <property type="entry name" value="Pilin-like"/>
</dbReference>
<evidence type="ECO:0000256" key="3">
    <source>
        <dbReference type="ARBA" id="ARBA00022692"/>
    </source>
</evidence>
<dbReference type="PROSITE" id="PS00409">
    <property type="entry name" value="PROKAR_NTER_METHYL"/>
    <property type="match status" value="1"/>
</dbReference>
<dbReference type="AlphaFoldDB" id="A0A0G0PV87"/>
<dbReference type="Pfam" id="PF07963">
    <property type="entry name" value="N_methyl"/>
    <property type="match status" value="1"/>
</dbReference>
<evidence type="ECO:0000256" key="1">
    <source>
        <dbReference type="ARBA" id="ARBA00004167"/>
    </source>
</evidence>
<keyword evidence="5 6" id="KW-0472">Membrane</keyword>
<keyword evidence="2" id="KW-0488">Methylation</keyword>
<feature type="transmembrane region" description="Helical" evidence="6">
    <location>
        <begin position="12"/>
        <end position="33"/>
    </location>
</feature>
<accession>A0A0G0PV87</accession>
<evidence type="ECO:0000313" key="8">
    <source>
        <dbReference type="Proteomes" id="UP000034207"/>
    </source>
</evidence>
<name>A0A0G0PV87_UNCC2</name>
<dbReference type="STRING" id="1618345.UT18_C0024G0005"/>
<comment type="subcellular location">
    <subcellularLocation>
        <location evidence="1">Membrane</location>
        <topology evidence="1">Single-pass membrane protein</topology>
    </subcellularLocation>
</comment>
<dbReference type="PANTHER" id="PTHR30093">
    <property type="entry name" value="GENERAL SECRETION PATHWAY PROTEIN G"/>
    <property type="match status" value="1"/>
</dbReference>
<comment type="caution">
    <text evidence="7">The sequence shown here is derived from an EMBL/GenBank/DDBJ whole genome shotgun (WGS) entry which is preliminary data.</text>
</comment>
<dbReference type="GO" id="GO:0016020">
    <property type="term" value="C:membrane"/>
    <property type="evidence" value="ECO:0007669"/>
    <property type="project" value="UniProtKB-SubCell"/>
</dbReference>
<dbReference type="InterPro" id="IPR012902">
    <property type="entry name" value="N_methyl_site"/>
</dbReference>
<sequence length="141" mass="15046">MKKLKESKGFTLIELLVVIAIIGILATFIMVSVQNARKKAKDKQIMNALHQISTQEADLYDTNNAYADNADSADLLRLATEITDSTKGGSATAIDAVIIEDDVSYSAHAQLISDVTKYFCVDSTGAAETVTADVADTTCAP</sequence>
<keyword evidence="3 6" id="KW-0812">Transmembrane</keyword>
<proteinExistence type="predicted"/>
<dbReference type="Proteomes" id="UP000034207">
    <property type="component" value="Unassembled WGS sequence"/>
</dbReference>
<dbReference type="Gene3D" id="3.30.700.10">
    <property type="entry name" value="Glycoprotein, Type 4 Pilin"/>
    <property type="match status" value="1"/>
</dbReference>
<evidence type="ECO:0000313" key="7">
    <source>
        <dbReference type="EMBL" id="KKQ93216.1"/>
    </source>
</evidence>